<dbReference type="Proteomes" id="UP001162098">
    <property type="component" value="Segment"/>
</dbReference>
<evidence type="ECO:0000313" key="3">
    <source>
        <dbReference type="Proteomes" id="UP001162098"/>
    </source>
</evidence>
<organism evidence="2 3">
    <name type="scientific">Medusavirus stheno T3</name>
    <dbReference type="NCBI Taxonomy" id="3069717"/>
    <lineage>
        <taxon>Viruses</taxon>
        <taxon>Varidnaviria</taxon>
        <taxon>Bamfordvirae</taxon>
        <taxon>Nucleocytoviricota</taxon>
        <taxon>Megaviricetes</taxon>
        <taxon>Mamonoviridae</taxon>
        <taxon>Medusavirus</taxon>
        <taxon>Medusavirus sthenus</taxon>
    </lineage>
</organism>
<accession>A0A7S7YEZ3</accession>
<dbReference type="KEGG" id="vg:80543763"/>
<feature type="region of interest" description="Disordered" evidence="1">
    <location>
        <begin position="1"/>
        <end position="39"/>
    </location>
</feature>
<reference evidence="2 3" key="1">
    <citation type="submission" date="2020-09" db="EMBL/GenBank/DDBJ databases">
        <authorList>
            <person name="Zhang R."/>
            <person name="Garcia K."/>
            <person name="Ogata H."/>
        </authorList>
    </citation>
    <scope>NUCLEOTIDE SEQUENCE [LARGE SCALE GENOMIC DNA]</scope>
    <source>
        <strain evidence="3">stheno</strain>
    </source>
</reference>
<feature type="compositionally biased region" description="Basic residues" evidence="1">
    <location>
        <begin position="98"/>
        <end position="110"/>
    </location>
</feature>
<name>A0A7S7YEZ3_9VIRU</name>
<protein>
    <submittedName>
        <fullName evidence="2">Uncharacterized protein</fullName>
    </submittedName>
</protein>
<feature type="compositionally biased region" description="Basic residues" evidence="1">
    <location>
        <begin position="1"/>
        <end position="11"/>
    </location>
</feature>
<dbReference type="EMBL" id="MW018138">
    <property type="protein sequence ID" value="QPB44567.1"/>
    <property type="molecule type" value="Genomic_DNA"/>
</dbReference>
<proteinExistence type="predicted"/>
<keyword evidence="3" id="KW-1185">Reference proteome</keyword>
<sequence length="110" mass="11923">MRRQAPRKKSNVRQAAKPVVETPAPEAPQEQPAAVTKAKAVSDPPFTAVDPATGDPQVWMVWSYVAPVRTPTNFTQQRDAHCSTFACTGSDASARRQGGSRHARCLHGSR</sequence>
<feature type="region of interest" description="Disordered" evidence="1">
    <location>
        <begin position="90"/>
        <end position="110"/>
    </location>
</feature>
<evidence type="ECO:0000313" key="2">
    <source>
        <dbReference type="EMBL" id="QPB44567.1"/>
    </source>
</evidence>
<evidence type="ECO:0000256" key="1">
    <source>
        <dbReference type="SAM" id="MobiDB-lite"/>
    </source>
</evidence>
<feature type="compositionally biased region" description="Low complexity" evidence="1">
    <location>
        <begin position="15"/>
        <end position="36"/>
    </location>
</feature>